<name>A0A3P3TWC4_9BACL</name>
<organism evidence="1 2">
    <name type="scientific">Paenibacillus oralis</name>
    <dbReference type="NCBI Taxonomy" id="2490856"/>
    <lineage>
        <taxon>Bacteria</taxon>
        <taxon>Bacillati</taxon>
        <taxon>Bacillota</taxon>
        <taxon>Bacilli</taxon>
        <taxon>Bacillales</taxon>
        <taxon>Paenibacillaceae</taxon>
        <taxon>Paenibacillus</taxon>
    </lineage>
</organism>
<keyword evidence="2" id="KW-1185">Reference proteome</keyword>
<dbReference type="AlphaFoldDB" id="A0A3P3TWC4"/>
<comment type="caution">
    <text evidence="1">The sequence shown here is derived from an EMBL/GenBank/DDBJ whole genome shotgun (WGS) entry which is preliminary data.</text>
</comment>
<evidence type="ECO:0000313" key="2">
    <source>
        <dbReference type="Proteomes" id="UP000267017"/>
    </source>
</evidence>
<gene>
    <name evidence="1" type="ORF">EHV15_05300</name>
</gene>
<dbReference type="EMBL" id="RRCN01000001">
    <property type="protein sequence ID" value="RRJ62431.1"/>
    <property type="molecule type" value="Genomic_DNA"/>
</dbReference>
<accession>A0A3P3TWC4</accession>
<dbReference type="RefSeq" id="WP_128630318.1">
    <property type="nucleotide sequence ID" value="NZ_RRCN01000001.1"/>
</dbReference>
<dbReference type="Proteomes" id="UP000267017">
    <property type="component" value="Unassembled WGS sequence"/>
</dbReference>
<protein>
    <submittedName>
        <fullName evidence="1">Uncharacterized protein</fullName>
    </submittedName>
</protein>
<reference evidence="1 2" key="1">
    <citation type="submission" date="2018-11" db="EMBL/GenBank/DDBJ databases">
        <title>Genome sequencing of Paenibacillus sp. KCOM 3021 (= ChDC PVNT-B20).</title>
        <authorList>
            <person name="Kook J.-K."/>
            <person name="Park S.-N."/>
            <person name="Lim Y.K."/>
        </authorList>
    </citation>
    <scope>NUCLEOTIDE SEQUENCE [LARGE SCALE GENOMIC DNA]</scope>
    <source>
        <strain evidence="1 2">KCOM 3021</strain>
    </source>
</reference>
<sequence>MPWNELKKIAKTRRRHECAGTGKIIPEGSKCWHFVGEWEGEFQSWYLSEEAKQFMDAHPEFFNNPEGYECQEIGERMREFKEVSHDQQ</sequence>
<evidence type="ECO:0000313" key="1">
    <source>
        <dbReference type="EMBL" id="RRJ62431.1"/>
    </source>
</evidence>
<dbReference type="OrthoDB" id="2679985at2"/>
<proteinExistence type="predicted"/>